<gene>
    <name evidence="2" type="ORF">C6I21_14275</name>
</gene>
<dbReference type="EMBL" id="PVNS01000015">
    <property type="protein sequence ID" value="PRO64490.1"/>
    <property type="molecule type" value="Genomic_DNA"/>
</dbReference>
<sequence>MIRKICLLLAGTLLFSACEIQSNDVPEEEKSTGNPTAEEILSNYPDADIFKARGIIYSNAQDLDWVMEQDLTLGEEITEITKQSTDSDNFGNGTATELPVGTKVYDHNEGKGAIYIAVVDGQEIRYLGEIEG</sequence>
<dbReference type="AlphaFoldDB" id="A0A2P6MDZ0"/>
<dbReference type="RefSeq" id="WP_105960154.1">
    <property type="nucleotide sequence ID" value="NZ_PVNS01000015.1"/>
</dbReference>
<keyword evidence="1" id="KW-0732">Signal</keyword>
<accession>A0A2P6MDZ0</accession>
<dbReference type="PROSITE" id="PS51257">
    <property type="entry name" value="PROKAR_LIPOPROTEIN"/>
    <property type="match status" value="1"/>
</dbReference>
<feature type="chain" id="PRO_5039224589" description="DUF3221 domain-containing protein" evidence="1">
    <location>
        <begin position="23"/>
        <end position="132"/>
    </location>
</feature>
<dbReference type="OrthoDB" id="1909991at2"/>
<feature type="signal peptide" evidence="1">
    <location>
        <begin position="1"/>
        <end position="22"/>
    </location>
</feature>
<keyword evidence="3" id="KW-1185">Reference proteome</keyword>
<name>A0A2P6MDZ0_ALKUR</name>
<evidence type="ECO:0008006" key="4">
    <source>
        <dbReference type="Google" id="ProtNLM"/>
    </source>
</evidence>
<organism evidence="2 3">
    <name type="scientific">Alkalicoccus urumqiensis</name>
    <name type="common">Bacillus urumqiensis</name>
    <dbReference type="NCBI Taxonomy" id="1548213"/>
    <lineage>
        <taxon>Bacteria</taxon>
        <taxon>Bacillati</taxon>
        <taxon>Bacillota</taxon>
        <taxon>Bacilli</taxon>
        <taxon>Bacillales</taxon>
        <taxon>Bacillaceae</taxon>
        <taxon>Alkalicoccus</taxon>
    </lineage>
</organism>
<evidence type="ECO:0000313" key="3">
    <source>
        <dbReference type="Proteomes" id="UP000243650"/>
    </source>
</evidence>
<evidence type="ECO:0000313" key="2">
    <source>
        <dbReference type="EMBL" id="PRO64490.1"/>
    </source>
</evidence>
<dbReference type="Proteomes" id="UP000243650">
    <property type="component" value="Unassembled WGS sequence"/>
</dbReference>
<evidence type="ECO:0000256" key="1">
    <source>
        <dbReference type="SAM" id="SignalP"/>
    </source>
</evidence>
<proteinExistence type="predicted"/>
<protein>
    <recommendedName>
        <fullName evidence="4">DUF3221 domain-containing protein</fullName>
    </recommendedName>
</protein>
<comment type="caution">
    <text evidence="2">The sequence shown here is derived from an EMBL/GenBank/DDBJ whole genome shotgun (WGS) entry which is preliminary data.</text>
</comment>
<reference evidence="2 3" key="1">
    <citation type="submission" date="2018-03" db="EMBL/GenBank/DDBJ databases">
        <title>Bacillus urumqiensis sp. nov., a moderately haloalkaliphilic bacterium isolated from a salt lake.</title>
        <authorList>
            <person name="Zhao B."/>
            <person name="Liao Z."/>
        </authorList>
    </citation>
    <scope>NUCLEOTIDE SEQUENCE [LARGE SCALE GENOMIC DNA]</scope>
    <source>
        <strain evidence="2 3">BZ-SZ-XJ18</strain>
    </source>
</reference>